<comment type="similarity">
    <text evidence="2">Belongs to the PTPS family. QueD subfamily.</text>
</comment>
<dbReference type="Gene3D" id="3.30.479.10">
    <property type="entry name" value="6-pyruvoyl tetrahydropterin synthase/QueD"/>
    <property type="match status" value="2"/>
</dbReference>
<evidence type="ECO:0000256" key="3">
    <source>
        <dbReference type="ARBA" id="ARBA00012982"/>
    </source>
</evidence>
<evidence type="ECO:0000313" key="8">
    <source>
        <dbReference type="Proteomes" id="UP001161422"/>
    </source>
</evidence>
<dbReference type="Pfam" id="PF01242">
    <property type="entry name" value="PTPS"/>
    <property type="match status" value="1"/>
</dbReference>
<name>A0AA37RZ08_9GAMM</name>
<accession>A0AA37RZ08</accession>
<keyword evidence="8" id="KW-1185">Reference proteome</keyword>
<sequence length="293" mass="32563">MKLFVKDLTVADFSYLCAKRGMVGESWSVDVTLDGALDHQNMVLDFAKVKKIIKQVIDDSVDHRLAVPVNSAGCKVTRRDQQVCVDFATEKGSIHLACPEQAYAMIDTEVISQEAVHAHLHELLLQALPENVQGLELEFHCEAIDGAFYHYSHGLKKHDGNCQRIAHGHRSPVQVYLDGERSDSEEQYWAERWCDIYLGTSEDQVSLEVLTLGEPCSHLVDSHWGFCYQAPQGEFQLAIPKAICDIIPCDTTVELLAGFMARVSSHNHPSSQVRVVAYEGIGKGAIATCHSNE</sequence>
<protein>
    <recommendedName>
        <fullName evidence="4">6-carboxy-5,6,7,8-tetrahydropterin synthase</fullName>
        <ecNumber evidence="3">4.1.2.50</ecNumber>
    </recommendedName>
    <alternativeName>
        <fullName evidence="5">Queuosine biosynthesis protein QueD</fullName>
    </alternativeName>
</protein>
<evidence type="ECO:0000256" key="4">
    <source>
        <dbReference type="ARBA" id="ARBA00018141"/>
    </source>
</evidence>
<evidence type="ECO:0000256" key="2">
    <source>
        <dbReference type="ARBA" id="ARBA00008900"/>
    </source>
</evidence>
<dbReference type="InterPro" id="IPR038418">
    <property type="entry name" value="6-PTP_synth/QueD_sf"/>
</dbReference>
<organism evidence="7 8">
    <name type="scientific">Paraferrimonas sedimenticola</name>
    <dbReference type="NCBI Taxonomy" id="375674"/>
    <lineage>
        <taxon>Bacteria</taxon>
        <taxon>Pseudomonadati</taxon>
        <taxon>Pseudomonadota</taxon>
        <taxon>Gammaproteobacteria</taxon>
        <taxon>Alteromonadales</taxon>
        <taxon>Ferrimonadaceae</taxon>
        <taxon>Paraferrimonas</taxon>
    </lineage>
</organism>
<comment type="pathway">
    <text evidence="1">Purine metabolism; 7-cyano-7-deazaguanine biosynthesis.</text>
</comment>
<comment type="caution">
    <text evidence="7">The sequence shown here is derived from an EMBL/GenBank/DDBJ whole genome shotgun (WGS) entry which is preliminary data.</text>
</comment>
<dbReference type="RefSeq" id="WP_095506060.1">
    <property type="nucleotide sequence ID" value="NZ_BSNC01000012.1"/>
</dbReference>
<evidence type="ECO:0000256" key="1">
    <source>
        <dbReference type="ARBA" id="ARBA00005061"/>
    </source>
</evidence>
<dbReference type="InterPro" id="IPR007115">
    <property type="entry name" value="6-PTP_synth/QueD"/>
</dbReference>
<proteinExistence type="inferred from homology"/>
<reference evidence="7" key="1">
    <citation type="journal article" date="2014" name="Int. J. Syst. Evol. Microbiol.">
        <title>Complete genome sequence of Corynebacterium casei LMG S-19264T (=DSM 44701T), isolated from a smear-ripened cheese.</title>
        <authorList>
            <consortium name="US DOE Joint Genome Institute (JGI-PGF)"/>
            <person name="Walter F."/>
            <person name="Albersmeier A."/>
            <person name="Kalinowski J."/>
            <person name="Ruckert C."/>
        </authorList>
    </citation>
    <scope>NUCLEOTIDE SEQUENCE</scope>
    <source>
        <strain evidence="7">NBRC 101628</strain>
    </source>
</reference>
<evidence type="ECO:0000256" key="5">
    <source>
        <dbReference type="ARBA" id="ARBA00031449"/>
    </source>
</evidence>
<dbReference type="SUPFAM" id="SSF55620">
    <property type="entry name" value="Tetrahydrobiopterin biosynthesis enzymes-like"/>
    <property type="match status" value="2"/>
</dbReference>
<dbReference type="EMBL" id="BSNC01000012">
    <property type="protein sequence ID" value="GLP97986.1"/>
    <property type="molecule type" value="Genomic_DNA"/>
</dbReference>
<dbReference type="Proteomes" id="UP001161422">
    <property type="component" value="Unassembled WGS sequence"/>
</dbReference>
<evidence type="ECO:0000256" key="6">
    <source>
        <dbReference type="ARBA" id="ARBA00048807"/>
    </source>
</evidence>
<dbReference type="EC" id="4.1.2.50" evidence="3"/>
<reference evidence="7" key="2">
    <citation type="submission" date="2023-01" db="EMBL/GenBank/DDBJ databases">
        <title>Draft genome sequence of Paraferrimonas sedimenticola strain NBRC 101628.</title>
        <authorList>
            <person name="Sun Q."/>
            <person name="Mori K."/>
        </authorList>
    </citation>
    <scope>NUCLEOTIDE SEQUENCE</scope>
    <source>
        <strain evidence="7">NBRC 101628</strain>
    </source>
</reference>
<evidence type="ECO:0000313" key="7">
    <source>
        <dbReference type="EMBL" id="GLP97986.1"/>
    </source>
</evidence>
<dbReference type="GO" id="GO:0070497">
    <property type="term" value="F:6-carboxytetrahydropterin synthase activity"/>
    <property type="evidence" value="ECO:0007669"/>
    <property type="project" value="UniProtKB-EC"/>
</dbReference>
<comment type="catalytic activity">
    <reaction evidence="6">
        <text>7,8-dihydroneopterin 3'-triphosphate + H2O = 6-carboxy-5,6,7,8-tetrahydropterin + triphosphate + acetaldehyde + 2 H(+)</text>
        <dbReference type="Rhea" id="RHEA:27966"/>
        <dbReference type="ChEBI" id="CHEBI:15343"/>
        <dbReference type="ChEBI" id="CHEBI:15377"/>
        <dbReference type="ChEBI" id="CHEBI:15378"/>
        <dbReference type="ChEBI" id="CHEBI:18036"/>
        <dbReference type="ChEBI" id="CHEBI:58462"/>
        <dbReference type="ChEBI" id="CHEBI:61032"/>
        <dbReference type="EC" id="4.1.2.50"/>
    </reaction>
</comment>
<dbReference type="AlphaFoldDB" id="A0AA37RZ08"/>
<gene>
    <name evidence="7" type="primary">queD</name>
    <name evidence="7" type="ORF">GCM10007895_32930</name>
</gene>